<dbReference type="GO" id="GO:0005737">
    <property type="term" value="C:cytoplasm"/>
    <property type="evidence" value="ECO:0007669"/>
    <property type="project" value="UniProtKB-SubCell"/>
</dbReference>
<proteinExistence type="inferred from homology"/>
<evidence type="ECO:0000259" key="12">
    <source>
        <dbReference type="PROSITE" id="PS52002"/>
    </source>
</evidence>
<dbReference type="GO" id="GO:0005686">
    <property type="term" value="C:U2 snRNP"/>
    <property type="evidence" value="ECO:0007669"/>
    <property type="project" value="UniProtKB-UniRule"/>
</dbReference>
<accession>A0AAV9IV83</accession>
<dbReference type="GO" id="GO:0005681">
    <property type="term" value="C:spliceosomal complex"/>
    <property type="evidence" value="ECO:0007669"/>
    <property type="project" value="UniProtKB-KW"/>
</dbReference>
<dbReference type="PANTHER" id="PTHR11193">
    <property type="entry name" value="SMALL NUCLEAR RIBONUCLEOPROTEIN E"/>
    <property type="match status" value="1"/>
</dbReference>
<comment type="function">
    <text evidence="11">Plays a role in pre-mRNA splicing as a core component of the spliceosomal U1, U2, U4 and U5 small nuclear ribonucleoproteins (snRNPs), the building blocks of the spliceosome.</text>
</comment>
<keyword evidence="7 11" id="KW-0694">RNA-binding</keyword>
<dbReference type="InterPro" id="IPR001163">
    <property type="entry name" value="Sm_dom_euk/arc"/>
</dbReference>
<keyword evidence="9 11" id="KW-0539">Nucleus</keyword>
<evidence type="ECO:0000256" key="3">
    <source>
        <dbReference type="ARBA" id="ARBA00006850"/>
    </source>
</evidence>
<evidence type="ECO:0000256" key="2">
    <source>
        <dbReference type="ARBA" id="ARBA00004496"/>
    </source>
</evidence>
<dbReference type="GO" id="GO:0000387">
    <property type="term" value="P:spliceosomal snRNP assembly"/>
    <property type="evidence" value="ECO:0007669"/>
    <property type="project" value="UniProtKB-UniRule"/>
</dbReference>
<dbReference type="GO" id="GO:0005687">
    <property type="term" value="C:U4 snRNP"/>
    <property type="evidence" value="ECO:0007669"/>
    <property type="project" value="UniProtKB-UniRule"/>
</dbReference>
<dbReference type="Proteomes" id="UP001301350">
    <property type="component" value="Unassembled WGS sequence"/>
</dbReference>
<evidence type="ECO:0000256" key="9">
    <source>
        <dbReference type="ARBA" id="ARBA00023242"/>
    </source>
</evidence>
<dbReference type="Gene3D" id="2.30.30.100">
    <property type="match status" value="1"/>
</dbReference>
<dbReference type="GO" id="GO:0005685">
    <property type="term" value="C:U1 snRNP"/>
    <property type="evidence" value="ECO:0007669"/>
    <property type="project" value="UniProtKB-UniRule"/>
</dbReference>
<comment type="subcellular location">
    <subcellularLocation>
        <location evidence="2">Cytoplasm</location>
    </subcellularLocation>
    <subcellularLocation>
        <location evidence="1 11">Nucleus</location>
    </subcellularLocation>
</comment>
<evidence type="ECO:0000256" key="5">
    <source>
        <dbReference type="ARBA" id="ARBA00022664"/>
    </source>
</evidence>
<dbReference type="GO" id="GO:0046540">
    <property type="term" value="C:U4/U6 x U5 tri-snRNP complex"/>
    <property type="evidence" value="ECO:0007669"/>
    <property type="project" value="UniProtKB-UniRule"/>
</dbReference>
<dbReference type="InterPro" id="IPR010920">
    <property type="entry name" value="LSM_dom_sf"/>
</dbReference>
<dbReference type="InterPro" id="IPR027078">
    <property type="entry name" value="snRNP-E"/>
</dbReference>
<evidence type="ECO:0000313" key="13">
    <source>
        <dbReference type="EMBL" id="KAK4536184.1"/>
    </source>
</evidence>
<keyword evidence="10 11" id="KW-0687">Ribonucleoprotein</keyword>
<dbReference type="EMBL" id="JANCYW010000007">
    <property type="protein sequence ID" value="KAK4536184.1"/>
    <property type="molecule type" value="Genomic_DNA"/>
</dbReference>
<evidence type="ECO:0000256" key="4">
    <source>
        <dbReference type="ARBA" id="ARBA00022490"/>
    </source>
</evidence>
<protein>
    <recommendedName>
        <fullName evidence="11">Small nuclear ribonucleoprotein E</fullName>
        <shortName evidence="11">snRNP-E</shortName>
    </recommendedName>
    <alternativeName>
        <fullName evidence="11">Sm protein E</fullName>
    </alternativeName>
</protein>
<dbReference type="SUPFAM" id="SSF50182">
    <property type="entry name" value="Sm-like ribonucleoproteins"/>
    <property type="match status" value="1"/>
</dbReference>
<organism evidence="13 14">
    <name type="scientific">Cyanidium caldarium</name>
    <name type="common">Red alga</name>
    <dbReference type="NCBI Taxonomy" id="2771"/>
    <lineage>
        <taxon>Eukaryota</taxon>
        <taxon>Rhodophyta</taxon>
        <taxon>Bangiophyceae</taxon>
        <taxon>Cyanidiales</taxon>
        <taxon>Cyanidiaceae</taxon>
        <taxon>Cyanidium</taxon>
    </lineage>
</organism>
<dbReference type="SMART" id="SM00651">
    <property type="entry name" value="Sm"/>
    <property type="match status" value="1"/>
</dbReference>
<evidence type="ECO:0000256" key="8">
    <source>
        <dbReference type="ARBA" id="ARBA00023187"/>
    </source>
</evidence>
<evidence type="ECO:0000256" key="11">
    <source>
        <dbReference type="RuleBase" id="RU365053"/>
    </source>
</evidence>
<keyword evidence="4" id="KW-0963">Cytoplasm</keyword>
<evidence type="ECO:0000256" key="7">
    <source>
        <dbReference type="ARBA" id="ARBA00022884"/>
    </source>
</evidence>
<keyword evidence="14" id="KW-1185">Reference proteome</keyword>
<comment type="caution">
    <text evidence="13">The sequence shown here is derived from an EMBL/GenBank/DDBJ whole genome shotgun (WGS) entry which is preliminary data.</text>
</comment>
<dbReference type="GO" id="GO:0005682">
    <property type="term" value="C:U5 snRNP"/>
    <property type="evidence" value="ECO:0007669"/>
    <property type="project" value="UniProtKB-UniRule"/>
</dbReference>
<evidence type="ECO:0000256" key="6">
    <source>
        <dbReference type="ARBA" id="ARBA00022728"/>
    </source>
</evidence>
<dbReference type="GO" id="GO:0003723">
    <property type="term" value="F:RNA binding"/>
    <property type="evidence" value="ECO:0007669"/>
    <property type="project" value="UniProtKB-KW"/>
</dbReference>
<keyword evidence="8 11" id="KW-0508">mRNA splicing</keyword>
<dbReference type="InterPro" id="IPR047575">
    <property type="entry name" value="Sm"/>
</dbReference>
<name>A0AAV9IV83_CYACA</name>
<gene>
    <name evidence="13" type="ORF">CDCA_CDCA07G2209</name>
</gene>
<dbReference type="Pfam" id="PF01423">
    <property type="entry name" value="LSM"/>
    <property type="match status" value="1"/>
</dbReference>
<evidence type="ECO:0000313" key="14">
    <source>
        <dbReference type="Proteomes" id="UP001301350"/>
    </source>
</evidence>
<evidence type="ECO:0000256" key="1">
    <source>
        <dbReference type="ARBA" id="ARBA00004123"/>
    </source>
</evidence>
<feature type="domain" description="Sm" evidence="12">
    <location>
        <begin position="16"/>
        <end position="90"/>
    </location>
</feature>
<dbReference type="AlphaFoldDB" id="A0AAV9IV83"/>
<evidence type="ECO:0000256" key="10">
    <source>
        <dbReference type="ARBA" id="ARBA00023274"/>
    </source>
</evidence>
<comment type="similarity">
    <text evidence="3 11">Belongs to the snRNP Sm proteins family.</text>
</comment>
<keyword evidence="6 11" id="KW-0747">Spliceosome</keyword>
<sequence>MTATNQDTPTDLRLPVHLLYSLLQSGARVEVWLYENRKSKLQGRLLGFDAYMNLVLDDAAEVHTGLPARPPTPLGRLLLKGENVVLVRAF</sequence>
<dbReference type="PROSITE" id="PS52002">
    <property type="entry name" value="SM"/>
    <property type="match status" value="1"/>
</dbReference>
<keyword evidence="5 11" id="KW-0507">mRNA processing</keyword>
<dbReference type="CDD" id="cd01718">
    <property type="entry name" value="Sm_E"/>
    <property type="match status" value="1"/>
</dbReference>
<reference evidence="13 14" key="1">
    <citation type="submission" date="2022-07" db="EMBL/GenBank/DDBJ databases">
        <title>Genome-wide signatures of adaptation to extreme environments.</title>
        <authorList>
            <person name="Cho C.H."/>
            <person name="Yoon H.S."/>
        </authorList>
    </citation>
    <scope>NUCLEOTIDE SEQUENCE [LARGE SCALE GENOMIC DNA]</scope>
    <source>
        <strain evidence="13 14">DBV 063 E5</strain>
    </source>
</reference>